<evidence type="ECO:0000256" key="1">
    <source>
        <dbReference type="SAM" id="SignalP"/>
    </source>
</evidence>
<dbReference type="Proteomes" id="UP000031443">
    <property type="component" value="Unassembled WGS sequence"/>
</dbReference>
<evidence type="ECO:0000313" key="2">
    <source>
        <dbReference type="EMBL" id="EMP42391.1"/>
    </source>
</evidence>
<feature type="signal peptide" evidence="1">
    <location>
        <begin position="1"/>
        <end position="41"/>
    </location>
</feature>
<name>M7BX28_CHEMY</name>
<dbReference type="AlphaFoldDB" id="M7BX28"/>
<organism evidence="2 3">
    <name type="scientific">Chelonia mydas</name>
    <name type="common">Green sea-turtle</name>
    <name type="synonym">Chelonia agassizi</name>
    <dbReference type="NCBI Taxonomy" id="8469"/>
    <lineage>
        <taxon>Eukaryota</taxon>
        <taxon>Metazoa</taxon>
        <taxon>Chordata</taxon>
        <taxon>Craniata</taxon>
        <taxon>Vertebrata</taxon>
        <taxon>Euteleostomi</taxon>
        <taxon>Archelosauria</taxon>
        <taxon>Testudinata</taxon>
        <taxon>Testudines</taxon>
        <taxon>Cryptodira</taxon>
        <taxon>Durocryptodira</taxon>
        <taxon>Americhelydia</taxon>
        <taxon>Chelonioidea</taxon>
        <taxon>Cheloniidae</taxon>
        <taxon>Chelonia</taxon>
    </lineage>
</organism>
<proteinExistence type="predicted"/>
<protein>
    <submittedName>
        <fullName evidence="2">Uncharacterized protein</fullName>
    </submittedName>
</protein>
<accession>M7BX28</accession>
<sequence>MAVDFGGTPAAAPPPPSSVACLWQVLLWLPLPWHFPSPLEAAKKVEPALHVQEPWILTIKHQLKAQCSAGTILDPARSYSVFFVKEPLNLSDIMCQMNLDMVLESDGKAGEHEYGQQNKPN</sequence>
<gene>
    <name evidence="2" type="ORF">UY3_00327</name>
</gene>
<keyword evidence="1" id="KW-0732">Signal</keyword>
<keyword evidence="3" id="KW-1185">Reference proteome</keyword>
<reference evidence="3" key="1">
    <citation type="journal article" date="2013" name="Nat. Genet.">
        <title>The draft genomes of soft-shell turtle and green sea turtle yield insights into the development and evolution of the turtle-specific body plan.</title>
        <authorList>
            <person name="Wang Z."/>
            <person name="Pascual-Anaya J."/>
            <person name="Zadissa A."/>
            <person name="Li W."/>
            <person name="Niimura Y."/>
            <person name="Huang Z."/>
            <person name="Li C."/>
            <person name="White S."/>
            <person name="Xiong Z."/>
            <person name="Fang D."/>
            <person name="Wang B."/>
            <person name="Ming Y."/>
            <person name="Chen Y."/>
            <person name="Zheng Y."/>
            <person name="Kuraku S."/>
            <person name="Pignatelli M."/>
            <person name="Herrero J."/>
            <person name="Beal K."/>
            <person name="Nozawa M."/>
            <person name="Li Q."/>
            <person name="Wang J."/>
            <person name="Zhang H."/>
            <person name="Yu L."/>
            <person name="Shigenobu S."/>
            <person name="Wang J."/>
            <person name="Liu J."/>
            <person name="Flicek P."/>
            <person name="Searle S."/>
            <person name="Wang J."/>
            <person name="Kuratani S."/>
            <person name="Yin Y."/>
            <person name="Aken B."/>
            <person name="Zhang G."/>
            <person name="Irie N."/>
        </authorList>
    </citation>
    <scope>NUCLEOTIDE SEQUENCE [LARGE SCALE GENOMIC DNA]</scope>
</reference>
<evidence type="ECO:0000313" key="3">
    <source>
        <dbReference type="Proteomes" id="UP000031443"/>
    </source>
</evidence>
<feature type="chain" id="PRO_5004080442" evidence="1">
    <location>
        <begin position="42"/>
        <end position="121"/>
    </location>
</feature>
<dbReference type="EMBL" id="KB474189">
    <property type="protein sequence ID" value="EMP42391.1"/>
    <property type="molecule type" value="Genomic_DNA"/>
</dbReference>